<dbReference type="EMBL" id="SDGZ01000013">
    <property type="protein sequence ID" value="TYC49868.1"/>
    <property type="molecule type" value="Genomic_DNA"/>
</dbReference>
<comment type="caution">
    <text evidence="3">The sequence shown here is derived from an EMBL/GenBank/DDBJ whole genome shotgun (WGS) entry which is preliminary data.</text>
</comment>
<accession>A0A6C2C7D9</accession>
<dbReference type="Pfam" id="PF11611">
    <property type="entry name" value="DUF4352"/>
    <property type="match status" value="1"/>
</dbReference>
<protein>
    <submittedName>
        <fullName evidence="3">DUF4352 domain-containing protein</fullName>
    </submittedName>
</protein>
<organism evidence="3 4">
    <name type="scientific">Weissella muntiaci</name>
    <dbReference type="NCBI Taxonomy" id="2508881"/>
    <lineage>
        <taxon>Bacteria</taxon>
        <taxon>Bacillati</taxon>
        <taxon>Bacillota</taxon>
        <taxon>Bacilli</taxon>
        <taxon>Lactobacillales</taxon>
        <taxon>Lactobacillaceae</taxon>
        <taxon>Weissella</taxon>
    </lineage>
</organism>
<proteinExistence type="predicted"/>
<dbReference type="RefSeq" id="WP_148622427.1">
    <property type="nucleotide sequence ID" value="NZ_SDGZ01000013.1"/>
</dbReference>
<gene>
    <name evidence="3" type="ORF">ESZ50_04565</name>
</gene>
<reference evidence="3 4" key="1">
    <citation type="submission" date="2019-01" db="EMBL/GenBank/DDBJ databases">
        <title>Weissella sp. nov., a novel lactic acid bacterium isolated from animal feces.</title>
        <authorList>
            <person name="Wang L.-T."/>
        </authorList>
    </citation>
    <scope>NUCLEOTIDE SEQUENCE [LARGE SCALE GENOMIC DNA]</scope>
    <source>
        <strain evidence="3 4">8H-2</strain>
    </source>
</reference>
<evidence type="ECO:0000256" key="1">
    <source>
        <dbReference type="ARBA" id="ARBA00022729"/>
    </source>
</evidence>
<name>A0A6C2C7D9_9LACO</name>
<keyword evidence="4" id="KW-1185">Reference proteome</keyword>
<keyword evidence="1" id="KW-0732">Signal</keyword>
<dbReference type="InterPro" id="IPR029051">
    <property type="entry name" value="DUF4352"/>
</dbReference>
<feature type="domain" description="DUF4352" evidence="2">
    <location>
        <begin position="53"/>
        <end position="152"/>
    </location>
</feature>
<sequence length="164" mass="18098">MKRSKILLTIGAVIVAIGLVIGAFMFGKGTKNTSSTQGKNDYQLVSTNDQSSDPVAVGNFKLHFGSVEKTTLNDKDKKAKLYVIKVDFENISNDAAGIGALDFRIKDNKGKWHNISSKYTAFGKSFDSNAKGQEKLYFELDNGLTPAKLQYKTVSETATWDFKR</sequence>
<dbReference type="InterPro" id="IPR029050">
    <property type="entry name" value="Immunoprotect_excell_Ig-like"/>
</dbReference>
<evidence type="ECO:0000313" key="4">
    <source>
        <dbReference type="Proteomes" id="UP000371977"/>
    </source>
</evidence>
<evidence type="ECO:0000259" key="2">
    <source>
        <dbReference type="Pfam" id="PF11611"/>
    </source>
</evidence>
<evidence type="ECO:0000313" key="3">
    <source>
        <dbReference type="EMBL" id="TYC49868.1"/>
    </source>
</evidence>
<dbReference type="Proteomes" id="UP000371977">
    <property type="component" value="Unassembled WGS sequence"/>
</dbReference>
<dbReference type="Gene3D" id="2.60.40.1240">
    <property type="match status" value="1"/>
</dbReference>
<dbReference type="AlphaFoldDB" id="A0A6C2C7D9"/>